<feature type="signal peptide" evidence="3">
    <location>
        <begin position="1"/>
        <end position="19"/>
    </location>
</feature>
<evidence type="ECO:0000256" key="3">
    <source>
        <dbReference type="SAM" id="SignalP"/>
    </source>
</evidence>
<feature type="chain" id="PRO_5037065019" evidence="3">
    <location>
        <begin position="20"/>
        <end position="414"/>
    </location>
</feature>
<feature type="domain" description="Alginate lyase" evidence="4">
    <location>
        <begin position="43"/>
        <end position="294"/>
    </location>
</feature>
<evidence type="ECO:0000259" key="4">
    <source>
        <dbReference type="Pfam" id="PF05426"/>
    </source>
</evidence>
<keyword evidence="1 3" id="KW-0732">Signal</keyword>
<evidence type="ECO:0000256" key="1">
    <source>
        <dbReference type="ARBA" id="ARBA00022729"/>
    </source>
</evidence>
<dbReference type="SUPFAM" id="SSF48230">
    <property type="entry name" value="Chondroitin AC/alginate lyase"/>
    <property type="match status" value="1"/>
</dbReference>
<dbReference type="Gene3D" id="1.50.10.100">
    <property type="entry name" value="Chondroitin AC/alginate lyase"/>
    <property type="match status" value="1"/>
</dbReference>
<name>A0A914D300_9BILA</name>
<protein>
    <submittedName>
        <fullName evidence="6">Alginate lyase domain-containing protein</fullName>
    </submittedName>
</protein>
<accession>A0A914D300</accession>
<evidence type="ECO:0000313" key="5">
    <source>
        <dbReference type="Proteomes" id="UP000887540"/>
    </source>
</evidence>
<evidence type="ECO:0000256" key="2">
    <source>
        <dbReference type="ARBA" id="ARBA00023239"/>
    </source>
</evidence>
<reference evidence="6" key="1">
    <citation type="submission" date="2022-11" db="UniProtKB">
        <authorList>
            <consortium name="WormBaseParasite"/>
        </authorList>
    </citation>
    <scope>IDENTIFICATION</scope>
</reference>
<keyword evidence="2" id="KW-0456">Lyase</keyword>
<keyword evidence="5" id="KW-1185">Reference proteome</keyword>
<organism evidence="5 6">
    <name type="scientific">Acrobeloides nanus</name>
    <dbReference type="NCBI Taxonomy" id="290746"/>
    <lineage>
        <taxon>Eukaryota</taxon>
        <taxon>Metazoa</taxon>
        <taxon>Ecdysozoa</taxon>
        <taxon>Nematoda</taxon>
        <taxon>Chromadorea</taxon>
        <taxon>Rhabditida</taxon>
        <taxon>Tylenchina</taxon>
        <taxon>Cephalobomorpha</taxon>
        <taxon>Cephaloboidea</taxon>
        <taxon>Cephalobidae</taxon>
        <taxon>Acrobeloides</taxon>
    </lineage>
</organism>
<dbReference type="GO" id="GO:0016829">
    <property type="term" value="F:lyase activity"/>
    <property type="evidence" value="ECO:0007669"/>
    <property type="project" value="UniProtKB-KW"/>
</dbReference>
<sequence length="414" mass="44843">MACKVSFFCILALFAYAFGGFVHPGLLHTQTDFNRMAQKVAANASPWIDSYKILEANWEASATYNPNPQSFVNRGSGCTPSNTMALLYDVAASYQLALRWKISGNNSYADAAVRIMNAWSPKLTGIGCQNGSSHDFLLMAGMQGYQWANAAEIMRNYSGWNTTAFNQFKTMMMNVFYPITTQYPRGLAEYANWELAMLAANLALGVLTDNQTIFDTAINYIQSGVGGQGPLAQSIYYVHPGNLGQGEEAGRDQGHNTLDVSHLTVIAQMAWNQGIDLYGYANNRILAFAEYTAKGNLLVPGSNSTYYTVPYIPMNVDAWPTEYWENVFANGSIGAGRPTWGCIYHHYVNVKGLAAPFTGKMLALQTPEGGGGNYGSNTGGYDQLGYETLTCTLDPISKGSAPSGLTAVLVGGSV</sequence>
<dbReference type="Pfam" id="PF05426">
    <property type="entry name" value="Alginate_lyase"/>
    <property type="match status" value="1"/>
</dbReference>
<dbReference type="Proteomes" id="UP000887540">
    <property type="component" value="Unplaced"/>
</dbReference>
<proteinExistence type="predicted"/>
<dbReference type="InterPro" id="IPR008929">
    <property type="entry name" value="Chondroitin_lyas"/>
</dbReference>
<dbReference type="AlphaFoldDB" id="A0A914D300"/>
<dbReference type="InterPro" id="IPR008397">
    <property type="entry name" value="Alginate_lyase_dom"/>
</dbReference>
<evidence type="ECO:0000313" key="6">
    <source>
        <dbReference type="WBParaSite" id="ACRNAN_scaffold18088.g26267.t1"/>
    </source>
</evidence>
<dbReference type="WBParaSite" id="ACRNAN_scaffold18088.g26267.t1">
    <property type="protein sequence ID" value="ACRNAN_scaffold18088.g26267.t1"/>
    <property type="gene ID" value="ACRNAN_scaffold18088.g26267"/>
</dbReference>